<keyword evidence="12" id="KW-1185">Reference proteome</keyword>
<dbReference type="Pfam" id="PF00005">
    <property type="entry name" value="ABC_tran"/>
    <property type="match status" value="1"/>
</dbReference>
<feature type="transmembrane region" description="Helical" evidence="9">
    <location>
        <begin position="831"/>
        <end position="850"/>
    </location>
</feature>
<sequence>MAPCGKPKDGAPAKFKLDMLFLKRFFRCWKIMFPGWLASSTLLFILLLGVSLAEQMLIYNTGLIPSRFYEVLGDRDNVGFKSVALSATLIIIGTSVGKVAVKYVSRLLYIRWRALLTSRLHSSYFKNLAYYKLNVLQSKIDNVDQRITQDVERFCSNLRKSVVVFIISPFTIAYYTYQCYNRSNQRAVQCDSCDVWYHVKCMQMNTHVYEALANSSCIWECVVCGLPNFSSSLFESSTTKVTNYFWPLDTDLSDKSHNESIYTVNQSTQSTQAMSIPPGSPLHTSSPSQRKPTCSSKLRILTVNCNSLQSKSKQNQLIDLIESHNPDIICGQESKLDESMKTNEIFPPPFQDQVFRKDFKAGERGVFVAVKNDILASQIDNLNSTADAVWGKVEIKGARPLLVASVYRHTDNDPTSMEQLNSTVERLNDTTPNAVISGDFNVPSVNWSSLTVSNPPQYGQSVNQEVLNLAVQNELYQIQHERTRMNNVLDLVFVTNMNLVNNIKVYPGMSDHNCIITDINLKVKHCRKPPRTVYRFSKGNMDAVMHNLETEFERFDRTDPSSRTIDDNWNDFKTTLMSSLNKHIPRKTLSTRKDIPWMSPEIKRKIRKKQMLYNKQKKTGNAEDKRKFRELRSIVKRELDIAHNQYVLNLLDTREPASEEDSGKATIGKKFWNYIKSMKREHISIASLKDVTTGEEVTHAEGKVQLLSNQFESVFTNENSDTLPDMASKHSGYLGPLLIYGYFFTGTIINKLIMTPVVTLVFKRESLEGDFRFKHMHIRSNAESIAFYSSGKVEERKTNSKLRVDNFNIIFSAIASSLFALMKFSINIFDYLGSILSYFIIAIAIFAGMYDDLSSVELSAQISRNSFFAMYLINCCTQLLDLSNDISIVAGVVHRDQTVSAQDLDLEISYGRNLLITGYTGSGKSSLFRILSGIWKPLSDGTLRQQITYPFEDDILRDDNESAGGEEERLLELLDMVGLRSLYERVEGFDNPVDGNWEDMLSPGEMQRLSFARLFFHRPLVALLDEATSALDVASETKLYLKCKQLDITVVSVGQRDSLWKLHDYNLKLDGEGGWEFKKIENKD</sequence>
<dbReference type="EMBL" id="JARQWQ010000014">
    <property type="protein sequence ID" value="KAK2567564.1"/>
    <property type="molecule type" value="Genomic_DNA"/>
</dbReference>
<dbReference type="GO" id="GO:0005524">
    <property type="term" value="F:ATP binding"/>
    <property type="evidence" value="ECO:0007669"/>
    <property type="project" value="UniProtKB-KW"/>
</dbReference>
<dbReference type="Gene3D" id="3.40.50.300">
    <property type="entry name" value="P-loop containing nucleotide triphosphate hydrolases"/>
    <property type="match status" value="1"/>
</dbReference>
<proteinExistence type="inferred from homology"/>
<dbReference type="GO" id="GO:0005778">
    <property type="term" value="C:peroxisomal membrane"/>
    <property type="evidence" value="ECO:0007669"/>
    <property type="project" value="TreeGrafter"/>
</dbReference>
<dbReference type="SUPFAM" id="SSF57903">
    <property type="entry name" value="FYVE/PHD zinc finger"/>
    <property type="match status" value="1"/>
</dbReference>
<dbReference type="InterPro" id="IPR017871">
    <property type="entry name" value="ABC_transporter-like_CS"/>
</dbReference>
<evidence type="ECO:0000256" key="2">
    <source>
        <dbReference type="ARBA" id="ARBA00022448"/>
    </source>
</evidence>
<dbReference type="GO" id="GO:0140359">
    <property type="term" value="F:ABC-type transporter activity"/>
    <property type="evidence" value="ECO:0007669"/>
    <property type="project" value="InterPro"/>
</dbReference>
<dbReference type="Gene3D" id="3.30.40.10">
    <property type="entry name" value="Zinc/RING finger domain, C3HC4 (zinc finger)"/>
    <property type="match status" value="1"/>
</dbReference>
<reference evidence="11" key="1">
    <citation type="journal article" date="2023" name="G3 (Bethesda)">
        <title>Whole genome assembly and annotation of the endangered Caribbean coral Acropora cervicornis.</title>
        <authorList>
            <person name="Selwyn J.D."/>
            <person name="Vollmer S.V."/>
        </authorList>
    </citation>
    <scope>NUCLEOTIDE SEQUENCE</scope>
    <source>
        <strain evidence="11">K2</strain>
    </source>
</reference>
<dbReference type="InterPro" id="IPR036691">
    <property type="entry name" value="Endo/exonu/phosph_ase_sf"/>
</dbReference>
<feature type="region of interest" description="Disordered" evidence="8">
    <location>
        <begin position="267"/>
        <end position="292"/>
    </location>
</feature>
<organism evidence="11 12">
    <name type="scientific">Acropora cervicornis</name>
    <name type="common">Staghorn coral</name>
    <dbReference type="NCBI Taxonomy" id="6130"/>
    <lineage>
        <taxon>Eukaryota</taxon>
        <taxon>Metazoa</taxon>
        <taxon>Cnidaria</taxon>
        <taxon>Anthozoa</taxon>
        <taxon>Hexacorallia</taxon>
        <taxon>Scleractinia</taxon>
        <taxon>Astrocoeniina</taxon>
        <taxon>Acroporidae</taxon>
        <taxon>Acropora</taxon>
    </lineage>
</organism>
<feature type="transmembrane region" description="Helical" evidence="9">
    <location>
        <begin position="737"/>
        <end position="762"/>
    </location>
</feature>
<accession>A0AAD9QUD0</accession>
<dbReference type="InterPro" id="IPR027417">
    <property type="entry name" value="P-loop_NTPase"/>
</dbReference>
<dbReference type="InterPro" id="IPR036640">
    <property type="entry name" value="ABC1_TM_sf"/>
</dbReference>
<dbReference type="InterPro" id="IPR003593">
    <property type="entry name" value="AAA+_ATPase"/>
</dbReference>
<dbReference type="SUPFAM" id="SSF56219">
    <property type="entry name" value="DNase I-like"/>
    <property type="match status" value="1"/>
</dbReference>
<dbReference type="InterPro" id="IPR050835">
    <property type="entry name" value="ABC_transporter_sub-D"/>
</dbReference>
<comment type="similarity">
    <text evidence="1">Belongs to the ABC transporter superfamily. ABCD family. Peroxisomal fatty acyl CoA transporter (TC 3.A.1.203) subfamily.</text>
</comment>
<dbReference type="GO" id="GO:0016887">
    <property type="term" value="F:ATP hydrolysis activity"/>
    <property type="evidence" value="ECO:0007669"/>
    <property type="project" value="InterPro"/>
</dbReference>
<feature type="domain" description="ABC transporter" evidence="10">
    <location>
        <begin position="877"/>
        <end position="1083"/>
    </location>
</feature>
<dbReference type="GO" id="GO:0007031">
    <property type="term" value="P:peroxisome organization"/>
    <property type="evidence" value="ECO:0007669"/>
    <property type="project" value="TreeGrafter"/>
</dbReference>
<gene>
    <name evidence="11" type="ORF">P5673_008402</name>
</gene>
<dbReference type="InterPro" id="IPR005135">
    <property type="entry name" value="Endo/exonuclease/phosphatase"/>
</dbReference>
<name>A0AAD9QUD0_ACRCE</name>
<dbReference type="SMART" id="SM00382">
    <property type="entry name" value="AAA"/>
    <property type="match status" value="1"/>
</dbReference>
<dbReference type="Pfam" id="PF06472">
    <property type="entry name" value="ABC_membrane_2"/>
    <property type="match status" value="2"/>
</dbReference>
<keyword evidence="4" id="KW-0547">Nucleotide-binding</keyword>
<evidence type="ECO:0000256" key="4">
    <source>
        <dbReference type="ARBA" id="ARBA00022741"/>
    </source>
</evidence>
<dbReference type="SUPFAM" id="SSF52540">
    <property type="entry name" value="P-loop containing nucleoside triphosphate hydrolases"/>
    <property type="match status" value="1"/>
</dbReference>
<comment type="caution">
    <text evidence="11">The sequence shown here is derived from an EMBL/GenBank/DDBJ whole genome shotgun (WGS) entry which is preliminary data.</text>
</comment>
<dbReference type="AlphaFoldDB" id="A0AAD9QUD0"/>
<dbReference type="GO" id="GO:0005324">
    <property type="term" value="F:long-chain fatty acid transmembrane transporter activity"/>
    <property type="evidence" value="ECO:0007669"/>
    <property type="project" value="TreeGrafter"/>
</dbReference>
<keyword evidence="6 9" id="KW-1133">Transmembrane helix</keyword>
<dbReference type="CDD" id="cd15489">
    <property type="entry name" value="PHD_SF"/>
    <property type="match status" value="1"/>
</dbReference>
<protein>
    <submittedName>
        <fullName evidence="11">Lysosomal cobalamin transporter ABCD4</fullName>
    </submittedName>
</protein>
<dbReference type="PANTHER" id="PTHR11384:SF59">
    <property type="entry name" value="LYSOSOMAL COBALAMIN TRANSPORTER ABCD4"/>
    <property type="match status" value="1"/>
</dbReference>
<dbReference type="PROSITE" id="PS50893">
    <property type="entry name" value="ABC_TRANSPORTER_2"/>
    <property type="match status" value="1"/>
</dbReference>
<evidence type="ECO:0000256" key="3">
    <source>
        <dbReference type="ARBA" id="ARBA00022692"/>
    </source>
</evidence>
<dbReference type="Proteomes" id="UP001249851">
    <property type="component" value="Unassembled WGS sequence"/>
</dbReference>
<keyword evidence="5" id="KW-0067">ATP-binding</keyword>
<evidence type="ECO:0000259" key="10">
    <source>
        <dbReference type="PROSITE" id="PS50893"/>
    </source>
</evidence>
<evidence type="ECO:0000313" key="12">
    <source>
        <dbReference type="Proteomes" id="UP001249851"/>
    </source>
</evidence>
<dbReference type="PROSITE" id="PS00211">
    <property type="entry name" value="ABC_TRANSPORTER_1"/>
    <property type="match status" value="1"/>
</dbReference>
<dbReference type="GO" id="GO:0015910">
    <property type="term" value="P:long-chain fatty acid import into peroxisome"/>
    <property type="evidence" value="ECO:0007669"/>
    <property type="project" value="TreeGrafter"/>
</dbReference>
<dbReference type="InterPro" id="IPR013083">
    <property type="entry name" value="Znf_RING/FYVE/PHD"/>
</dbReference>
<reference evidence="11" key="2">
    <citation type="journal article" date="2023" name="Science">
        <title>Genomic signatures of disease resistance in endangered staghorn corals.</title>
        <authorList>
            <person name="Vollmer S.V."/>
            <person name="Selwyn J.D."/>
            <person name="Despard B.A."/>
            <person name="Roesel C.L."/>
        </authorList>
    </citation>
    <scope>NUCLEOTIDE SEQUENCE</scope>
    <source>
        <strain evidence="11">K2</strain>
    </source>
</reference>
<feature type="compositionally biased region" description="Polar residues" evidence="8">
    <location>
        <begin position="282"/>
        <end position="292"/>
    </location>
</feature>
<dbReference type="Pfam" id="PF14529">
    <property type="entry name" value="Exo_endo_phos_2"/>
    <property type="match status" value="1"/>
</dbReference>
<keyword evidence="2" id="KW-0813">Transport</keyword>
<evidence type="ECO:0000256" key="7">
    <source>
        <dbReference type="ARBA" id="ARBA00023136"/>
    </source>
</evidence>
<dbReference type="PANTHER" id="PTHR11384">
    <property type="entry name" value="ATP-BINDING CASSETTE, SUB-FAMILY D MEMBER"/>
    <property type="match status" value="1"/>
</dbReference>
<evidence type="ECO:0000256" key="9">
    <source>
        <dbReference type="SAM" id="Phobius"/>
    </source>
</evidence>
<evidence type="ECO:0000256" key="5">
    <source>
        <dbReference type="ARBA" id="ARBA00022840"/>
    </source>
</evidence>
<dbReference type="InterPro" id="IPR003439">
    <property type="entry name" value="ABC_transporter-like_ATP-bd"/>
</dbReference>
<feature type="transmembrane region" description="Helical" evidence="9">
    <location>
        <begin position="161"/>
        <end position="177"/>
    </location>
</feature>
<dbReference type="InterPro" id="IPR011011">
    <property type="entry name" value="Znf_FYVE_PHD"/>
</dbReference>
<dbReference type="InterPro" id="IPR011527">
    <property type="entry name" value="ABC1_TM_dom"/>
</dbReference>
<dbReference type="GO" id="GO:0042760">
    <property type="term" value="P:very long-chain fatty acid catabolic process"/>
    <property type="evidence" value="ECO:0007669"/>
    <property type="project" value="TreeGrafter"/>
</dbReference>
<feature type="transmembrane region" description="Helical" evidence="9">
    <location>
        <begin position="77"/>
        <end position="101"/>
    </location>
</feature>
<dbReference type="GO" id="GO:0006635">
    <property type="term" value="P:fatty acid beta-oxidation"/>
    <property type="evidence" value="ECO:0007669"/>
    <property type="project" value="TreeGrafter"/>
</dbReference>
<dbReference type="Gene3D" id="3.60.10.10">
    <property type="entry name" value="Endonuclease/exonuclease/phosphatase"/>
    <property type="match status" value="1"/>
</dbReference>
<evidence type="ECO:0000313" key="11">
    <source>
        <dbReference type="EMBL" id="KAK2567564.1"/>
    </source>
</evidence>
<evidence type="ECO:0000256" key="1">
    <source>
        <dbReference type="ARBA" id="ARBA00008575"/>
    </source>
</evidence>
<evidence type="ECO:0000256" key="8">
    <source>
        <dbReference type="SAM" id="MobiDB-lite"/>
    </source>
</evidence>
<evidence type="ECO:0000256" key="6">
    <source>
        <dbReference type="ARBA" id="ARBA00022989"/>
    </source>
</evidence>
<keyword evidence="3 9" id="KW-0812">Transmembrane</keyword>
<dbReference type="SUPFAM" id="SSF90123">
    <property type="entry name" value="ABC transporter transmembrane region"/>
    <property type="match status" value="1"/>
</dbReference>
<keyword evidence="7 9" id="KW-0472">Membrane</keyword>